<gene>
    <name evidence="1" type="ORF">BAE44_0020838</name>
</gene>
<dbReference type="AlphaFoldDB" id="A0A1E5UZC7"/>
<reference evidence="1 2" key="1">
    <citation type="submission" date="2016-09" db="EMBL/GenBank/DDBJ databases">
        <title>The draft genome of Dichanthelium oligosanthes: A C3 panicoid grass species.</title>
        <authorList>
            <person name="Studer A.J."/>
            <person name="Schnable J.C."/>
            <person name="Brutnell T.P."/>
        </authorList>
    </citation>
    <scope>NUCLEOTIDE SEQUENCE [LARGE SCALE GENOMIC DNA]</scope>
    <source>
        <strain evidence="2">cv. Kellogg 1175</strain>
        <tissue evidence="1">Leaf</tissue>
    </source>
</reference>
<evidence type="ECO:0000313" key="1">
    <source>
        <dbReference type="EMBL" id="OEL18144.1"/>
    </source>
</evidence>
<name>A0A1E5UZC7_9POAL</name>
<proteinExistence type="predicted"/>
<accession>A0A1E5UZC7</accession>
<organism evidence="1 2">
    <name type="scientific">Dichanthelium oligosanthes</name>
    <dbReference type="NCBI Taxonomy" id="888268"/>
    <lineage>
        <taxon>Eukaryota</taxon>
        <taxon>Viridiplantae</taxon>
        <taxon>Streptophyta</taxon>
        <taxon>Embryophyta</taxon>
        <taxon>Tracheophyta</taxon>
        <taxon>Spermatophyta</taxon>
        <taxon>Magnoliopsida</taxon>
        <taxon>Liliopsida</taxon>
        <taxon>Poales</taxon>
        <taxon>Poaceae</taxon>
        <taxon>PACMAD clade</taxon>
        <taxon>Panicoideae</taxon>
        <taxon>Panicodae</taxon>
        <taxon>Paniceae</taxon>
        <taxon>Dichantheliinae</taxon>
        <taxon>Dichanthelium</taxon>
    </lineage>
</organism>
<dbReference type="EMBL" id="LWDX02057600">
    <property type="protein sequence ID" value="OEL18144.1"/>
    <property type="molecule type" value="Genomic_DNA"/>
</dbReference>
<sequence>LVLKFCVKIQCDAKHECYCCMNEKPEPFCYETLRECQAECPLCNPTCPPVQQPTASFIVRH</sequence>
<keyword evidence="2" id="KW-1185">Reference proteome</keyword>
<evidence type="ECO:0000313" key="2">
    <source>
        <dbReference type="Proteomes" id="UP000095767"/>
    </source>
</evidence>
<dbReference type="OrthoDB" id="694715at2759"/>
<protein>
    <submittedName>
        <fullName evidence="1">Uncharacterized protein</fullName>
    </submittedName>
</protein>
<comment type="caution">
    <text evidence="1">The sequence shown here is derived from an EMBL/GenBank/DDBJ whole genome shotgun (WGS) entry which is preliminary data.</text>
</comment>
<dbReference type="Proteomes" id="UP000095767">
    <property type="component" value="Unassembled WGS sequence"/>
</dbReference>
<feature type="non-terminal residue" evidence="1">
    <location>
        <position position="1"/>
    </location>
</feature>